<name>A0ABX7DVP5_9FLAO</name>
<dbReference type="InterPro" id="IPR050793">
    <property type="entry name" value="CMP-NeuNAc_synthase"/>
</dbReference>
<dbReference type="NCBIfam" id="TIGR01670">
    <property type="entry name" value="KdsC-phosphatas"/>
    <property type="match status" value="1"/>
</dbReference>
<dbReference type="PIRSF" id="PIRSF006118">
    <property type="entry name" value="KDO8-P_Ptase"/>
    <property type="match status" value="1"/>
</dbReference>
<dbReference type="Gene3D" id="3.40.50.1000">
    <property type="entry name" value="HAD superfamily/HAD-like"/>
    <property type="match status" value="1"/>
</dbReference>
<evidence type="ECO:0000313" key="7">
    <source>
        <dbReference type="EMBL" id="QQX78178.1"/>
    </source>
</evidence>
<comment type="cofactor">
    <cofactor evidence="1">
        <name>Mg(2+)</name>
        <dbReference type="ChEBI" id="CHEBI:18420"/>
    </cofactor>
</comment>
<keyword evidence="4" id="KW-0479">Metal-binding</keyword>
<evidence type="ECO:0000256" key="5">
    <source>
        <dbReference type="ARBA" id="ARBA00022801"/>
    </source>
</evidence>
<keyword evidence="6" id="KW-0460">Magnesium</keyword>
<organism evidence="7 8">
    <name type="scientific">Aequorivita iocasae</name>
    <dbReference type="NCBI Taxonomy" id="2803865"/>
    <lineage>
        <taxon>Bacteria</taxon>
        <taxon>Pseudomonadati</taxon>
        <taxon>Bacteroidota</taxon>
        <taxon>Flavobacteriia</taxon>
        <taxon>Flavobacteriales</taxon>
        <taxon>Flavobacteriaceae</taxon>
        <taxon>Aequorivita</taxon>
    </lineage>
</organism>
<keyword evidence="8" id="KW-1185">Reference proteome</keyword>
<dbReference type="PANTHER" id="PTHR21485">
    <property type="entry name" value="HAD SUPERFAMILY MEMBERS CMAS AND KDSC"/>
    <property type="match status" value="1"/>
</dbReference>
<dbReference type="InterPro" id="IPR010023">
    <property type="entry name" value="KdsC_fam"/>
</dbReference>
<dbReference type="GO" id="GO:0016787">
    <property type="term" value="F:hydrolase activity"/>
    <property type="evidence" value="ECO:0007669"/>
    <property type="project" value="UniProtKB-KW"/>
</dbReference>
<dbReference type="Proteomes" id="UP000629420">
    <property type="component" value="Chromosome"/>
</dbReference>
<evidence type="ECO:0000256" key="6">
    <source>
        <dbReference type="ARBA" id="ARBA00022842"/>
    </source>
</evidence>
<dbReference type="PANTHER" id="PTHR21485:SF3">
    <property type="entry name" value="N-ACYLNEURAMINATE CYTIDYLYLTRANSFERASE"/>
    <property type="match status" value="1"/>
</dbReference>
<dbReference type="EMBL" id="CP068439">
    <property type="protein sequence ID" value="QQX78178.1"/>
    <property type="molecule type" value="Genomic_DNA"/>
</dbReference>
<dbReference type="SFLD" id="SFLDS00003">
    <property type="entry name" value="Haloacid_Dehalogenase"/>
    <property type="match status" value="1"/>
</dbReference>
<dbReference type="InterPro" id="IPR036412">
    <property type="entry name" value="HAD-like_sf"/>
</dbReference>
<dbReference type="CDD" id="cd01630">
    <property type="entry name" value="HAD_KDO-like"/>
    <property type="match status" value="1"/>
</dbReference>
<keyword evidence="5 7" id="KW-0378">Hydrolase</keyword>
<comment type="similarity">
    <text evidence="2">Belongs to the KdsC family.</text>
</comment>
<evidence type="ECO:0000256" key="1">
    <source>
        <dbReference type="ARBA" id="ARBA00001946"/>
    </source>
</evidence>
<reference evidence="7 8" key="1">
    <citation type="submission" date="2021-01" db="EMBL/GenBank/DDBJ databases">
        <title>Aequorivita sp. strain KX20305, a bacterium isolated from the sediment collected at a cold seep field in South China Sea.</title>
        <authorList>
            <person name="Zhang H."/>
            <person name="Li C."/>
        </authorList>
    </citation>
    <scope>NUCLEOTIDE SEQUENCE [LARGE SCALE GENOMIC DNA]</scope>
    <source>
        <strain evidence="7 8">KX20305</strain>
    </source>
</reference>
<dbReference type="Pfam" id="PF08282">
    <property type="entry name" value="Hydrolase_3"/>
    <property type="match status" value="1"/>
</dbReference>
<sequence length="177" mass="19850">MKKIDKLPKLVLTDIDGVWTDGGMYYDQTGNELKKFHTYDSAGVLFCKLNNIPVGIITGETTKIVENRAKKLKVDFLYQGAQKKLEIVSSLCKQLNISMGDVAYLGDDLNDIELLKNVGFSGAPISAPTYIKKLADIVIQKKGGEGVFREFVEFILIENNKMEETILLYQNLKKVPQ</sequence>
<dbReference type="SFLD" id="SFLDG01136">
    <property type="entry name" value="C1.6:_Phosphoserine_Phosphatas"/>
    <property type="match status" value="1"/>
</dbReference>
<dbReference type="SFLD" id="SFLDG01138">
    <property type="entry name" value="C1.6.2:_Deoxy-d-mannose-octulo"/>
    <property type="match status" value="1"/>
</dbReference>
<dbReference type="InterPro" id="IPR023214">
    <property type="entry name" value="HAD_sf"/>
</dbReference>
<evidence type="ECO:0000313" key="8">
    <source>
        <dbReference type="Proteomes" id="UP000629420"/>
    </source>
</evidence>
<proteinExistence type="inferred from homology"/>
<gene>
    <name evidence="7" type="ORF">JK629_04870</name>
</gene>
<evidence type="ECO:0000256" key="3">
    <source>
        <dbReference type="ARBA" id="ARBA00011881"/>
    </source>
</evidence>
<comment type="subunit">
    <text evidence="3">Homotetramer.</text>
</comment>
<accession>A0ABX7DVP5</accession>
<dbReference type="SUPFAM" id="SSF56784">
    <property type="entry name" value="HAD-like"/>
    <property type="match status" value="1"/>
</dbReference>
<evidence type="ECO:0000256" key="4">
    <source>
        <dbReference type="ARBA" id="ARBA00022723"/>
    </source>
</evidence>
<evidence type="ECO:0000256" key="2">
    <source>
        <dbReference type="ARBA" id="ARBA00005893"/>
    </source>
</evidence>
<protein>
    <submittedName>
        <fullName evidence="7">HAD hydrolase family protein</fullName>
    </submittedName>
</protein>